<gene>
    <name evidence="2" type="ORF">NPIL_605471</name>
</gene>
<feature type="transmembrane region" description="Helical" evidence="1">
    <location>
        <begin position="148"/>
        <end position="171"/>
    </location>
</feature>
<dbReference type="OrthoDB" id="5800391at2759"/>
<sequence>MIIPLVCTILVTRGGCEEVRFANNFYFGEFLTLWMQKTGISRVVYCMHFFFLFSSSSVRDLMTAFSLYTFHACSQALADCGKTLLRNTNTSDEIFPIYLSILETKELVENILGVPLFLLTLLGFLNSFTALSNFMGFNIGKLWSIPPFSHTVIVFSLNHFLNWIVLLVSAAEVNEQDIIFRTIVTNNSLQRLNYTQKHPLDYVVSIKPPIAISVCGSFSFTRPLIVTAVGAMFTYSVLIM</sequence>
<name>A0A8X6U4W8_NEPPI</name>
<organism evidence="2 3">
    <name type="scientific">Nephila pilipes</name>
    <name type="common">Giant wood spider</name>
    <name type="synonym">Nephila maculata</name>
    <dbReference type="NCBI Taxonomy" id="299642"/>
    <lineage>
        <taxon>Eukaryota</taxon>
        <taxon>Metazoa</taxon>
        <taxon>Ecdysozoa</taxon>
        <taxon>Arthropoda</taxon>
        <taxon>Chelicerata</taxon>
        <taxon>Arachnida</taxon>
        <taxon>Araneae</taxon>
        <taxon>Araneomorphae</taxon>
        <taxon>Entelegynae</taxon>
        <taxon>Araneoidea</taxon>
        <taxon>Nephilidae</taxon>
        <taxon>Nephila</taxon>
    </lineage>
</organism>
<dbReference type="Proteomes" id="UP000887013">
    <property type="component" value="Unassembled WGS sequence"/>
</dbReference>
<evidence type="ECO:0008006" key="4">
    <source>
        <dbReference type="Google" id="ProtNLM"/>
    </source>
</evidence>
<evidence type="ECO:0000313" key="3">
    <source>
        <dbReference type="Proteomes" id="UP000887013"/>
    </source>
</evidence>
<keyword evidence="3" id="KW-1185">Reference proteome</keyword>
<accession>A0A8X6U4W8</accession>
<feature type="transmembrane region" description="Helical" evidence="1">
    <location>
        <begin position="107"/>
        <end position="128"/>
    </location>
</feature>
<dbReference type="AlphaFoldDB" id="A0A8X6U4W8"/>
<keyword evidence="1" id="KW-0812">Transmembrane</keyword>
<protein>
    <recommendedName>
        <fullName evidence="4">Gustatory receptor</fullName>
    </recommendedName>
</protein>
<comment type="caution">
    <text evidence="2">The sequence shown here is derived from an EMBL/GenBank/DDBJ whole genome shotgun (WGS) entry which is preliminary data.</text>
</comment>
<dbReference type="EMBL" id="BMAW01118581">
    <property type="protein sequence ID" value="GFT80621.1"/>
    <property type="molecule type" value="Genomic_DNA"/>
</dbReference>
<reference evidence="2" key="1">
    <citation type="submission" date="2020-08" db="EMBL/GenBank/DDBJ databases">
        <title>Multicomponent nature underlies the extraordinary mechanical properties of spider dragline silk.</title>
        <authorList>
            <person name="Kono N."/>
            <person name="Nakamura H."/>
            <person name="Mori M."/>
            <person name="Yoshida Y."/>
            <person name="Ohtoshi R."/>
            <person name="Malay A.D."/>
            <person name="Moran D.A.P."/>
            <person name="Tomita M."/>
            <person name="Numata K."/>
            <person name="Arakawa K."/>
        </authorList>
    </citation>
    <scope>NUCLEOTIDE SEQUENCE</scope>
</reference>
<keyword evidence="1" id="KW-1133">Transmembrane helix</keyword>
<evidence type="ECO:0000313" key="2">
    <source>
        <dbReference type="EMBL" id="GFT80621.1"/>
    </source>
</evidence>
<proteinExistence type="predicted"/>
<keyword evidence="1" id="KW-0472">Membrane</keyword>
<evidence type="ECO:0000256" key="1">
    <source>
        <dbReference type="SAM" id="Phobius"/>
    </source>
</evidence>